<evidence type="ECO:0000313" key="2">
    <source>
        <dbReference type="WBParaSite" id="SVE_1032200.1"/>
    </source>
</evidence>
<proteinExistence type="predicted"/>
<dbReference type="Proteomes" id="UP000035680">
    <property type="component" value="Unassembled WGS sequence"/>
</dbReference>
<reference evidence="1" key="1">
    <citation type="submission" date="2014-07" db="EMBL/GenBank/DDBJ databases">
        <authorList>
            <person name="Martin A.A"/>
            <person name="De Silva N."/>
        </authorList>
    </citation>
    <scope>NUCLEOTIDE SEQUENCE</scope>
</reference>
<protein>
    <submittedName>
        <fullName evidence="2">Uncharacterized protein</fullName>
    </submittedName>
</protein>
<dbReference type="AlphaFoldDB" id="A0A0K0FMU3"/>
<sequence>MHSYLGSYLCQASFSLRKTVSVTGNSPSPLIKIQIDGDIPISYETILSNTFTKTNTENKVSKKIRLTLQ</sequence>
<evidence type="ECO:0000313" key="1">
    <source>
        <dbReference type="Proteomes" id="UP000035680"/>
    </source>
</evidence>
<reference evidence="2" key="2">
    <citation type="submission" date="2015-08" db="UniProtKB">
        <authorList>
            <consortium name="WormBaseParasite"/>
        </authorList>
    </citation>
    <scope>IDENTIFICATION</scope>
</reference>
<organism evidence="1 2">
    <name type="scientific">Strongyloides venezuelensis</name>
    <name type="common">Threadworm</name>
    <dbReference type="NCBI Taxonomy" id="75913"/>
    <lineage>
        <taxon>Eukaryota</taxon>
        <taxon>Metazoa</taxon>
        <taxon>Ecdysozoa</taxon>
        <taxon>Nematoda</taxon>
        <taxon>Chromadorea</taxon>
        <taxon>Rhabditida</taxon>
        <taxon>Tylenchina</taxon>
        <taxon>Panagrolaimomorpha</taxon>
        <taxon>Strongyloidoidea</taxon>
        <taxon>Strongyloididae</taxon>
        <taxon>Strongyloides</taxon>
    </lineage>
</organism>
<accession>A0A0K0FMU3</accession>
<name>A0A0K0FMU3_STRVS</name>
<keyword evidence="1" id="KW-1185">Reference proteome</keyword>
<dbReference type="WBParaSite" id="SVE_1032200.1">
    <property type="protein sequence ID" value="SVE_1032200.1"/>
    <property type="gene ID" value="SVE_1032200"/>
</dbReference>